<accession>A0A2T0T0G6</accession>
<gene>
    <name evidence="2" type="ORF">CLV58_1082</name>
</gene>
<comment type="caution">
    <text evidence="2">The sequence shown here is derived from an EMBL/GenBank/DDBJ whole genome shotgun (WGS) entry which is preliminary data.</text>
</comment>
<keyword evidence="3" id="KW-1185">Reference proteome</keyword>
<dbReference type="EMBL" id="PVTE01000008">
    <property type="protein sequence ID" value="PRY39113.1"/>
    <property type="molecule type" value="Genomic_DNA"/>
</dbReference>
<protein>
    <recommendedName>
        <fullName evidence="4">Anti-sigma-K factor rskA</fullName>
    </recommendedName>
</protein>
<evidence type="ECO:0000256" key="1">
    <source>
        <dbReference type="SAM" id="SignalP"/>
    </source>
</evidence>
<reference evidence="2 3" key="1">
    <citation type="submission" date="2018-03" db="EMBL/GenBank/DDBJ databases">
        <title>Genomic Encyclopedia of Archaeal and Bacterial Type Strains, Phase II (KMG-II): from individual species to whole genera.</title>
        <authorList>
            <person name="Goeker M."/>
        </authorList>
    </citation>
    <scope>NUCLEOTIDE SEQUENCE [LARGE SCALE GENOMIC DNA]</scope>
    <source>
        <strain evidence="2 3">DSM 28354</strain>
    </source>
</reference>
<sequence length="133" mass="14275">MKPLRTLTVTLMAVVSLQACTPKMAFLNSTVAPAVSGNVRVKKDKNSNYIVNVDVANLAPAKNLDPPKNTYLVWMESSDRSVRKLGQLSPAGRALEAKMTATAVSKPDVVFVSAEDNADVEYPAGPTVITTRK</sequence>
<dbReference type="OrthoDB" id="676347at2"/>
<feature type="signal peptide" evidence="1">
    <location>
        <begin position="1"/>
        <end position="25"/>
    </location>
</feature>
<name>A0A2T0T0G6_9BACT</name>
<proteinExistence type="predicted"/>
<feature type="chain" id="PRO_5015729792" description="Anti-sigma-K factor rskA" evidence="1">
    <location>
        <begin position="26"/>
        <end position="133"/>
    </location>
</feature>
<evidence type="ECO:0000313" key="3">
    <source>
        <dbReference type="Proteomes" id="UP000238375"/>
    </source>
</evidence>
<dbReference type="PROSITE" id="PS51257">
    <property type="entry name" value="PROKAR_LIPOPROTEIN"/>
    <property type="match status" value="1"/>
</dbReference>
<evidence type="ECO:0000313" key="2">
    <source>
        <dbReference type="EMBL" id="PRY39113.1"/>
    </source>
</evidence>
<keyword evidence="1" id="KW-0732">Signal</keyword>
<evidence type="ECO:0008006" key="4">
    <source>
        <dbReference type="Google" id="ProtNLM"/>
    </source>
</evidence>
<dbReference type="AlphaFoldDB" id="A0A2T0T0G6"/>
<organism evidence="2 3">
    <name type="scientific">Spirosoma oryzae</name>
    <dbReference type="NCBI Taxonomy" id="1469603"/>
    <lineage>
        <taxon>Bacteria</taxon>
        <taxon>Pseudomonadati</taxon>
        <taxon>Bacteroidota</taxon>
        <taxon>Cytophagia</taxon>
        <taxon>Cytophagales</taxon>
        <taxon>Cytophagaceae</taxon>
        <taxon>Spirosoma</taxon>
    </lineage>
</organism>
<dbReference type="Proteomes" id="UP000238375">
    <property type="component" value="Unassembled WGS sequence"/>
</dbReference>
<dbReference type="RefSeq" id="WP_106137802.1">
    <property type="nucleotide sequence ID" value="NZ_PVTE01000008.1"/>
</dbReference>